<proteinExistence type="predicted"/>
<keyword evidence="2" id="KW-1185">Reference proteome</keyword>
<organism evidence="1 2">
    <name type="scientific">Chryseobacterium camelliae</name>
    <dbReference type="NCBI Taxonomy" id="1265445"/>
    <lineage>
        <taxon>Bacteria</taxon>
        <taxon>Pseudomonadati</taxon>
        <taxon>Bacteroidota</taxon>
        <taxon>Flavobacteriia</taxon>
        <taxon>Flavobacteriales</taxon>
        <taxon>Weeksellaceae</taxon>
        <taxon>Chryseobacterium group</taxon>
        <taxon>Chryseobacterium</taxon>
    </lineage>
</organism>
<comment type="caution">
    <text evidence="1">The sequence shown here is derived from an EMBL/GenBank/DDBJ whole genome shotgun (WGS) entry which is preliminary data.</text>
</comment>
<dbReference type="Proteomes" id="UP001225072">
    <property type="component" value="Unassembled WGS sequence"/>
</dbReference>
<reference evidence="1 2" key="1">
    <citation type="submission" date="2023-07" db="EMBL/GenBank/DDBJ databases">
        <title>Functional and genomic diversity of the sorghum phyllosphere microbiome.</title>
        <authorList>
            <person name="Shade A."/>
        </authorList>
    </citation>
    <scope>NUCLEOTIDE SEQUENCE [LARGE SCALE GENOMIC DNA]</scope>
    <source>
        <strain evidence="1 2">SORGH_AS_1064</strain>
    </source>
</reference>
<evidence type="ECO:0000313" key="1">
    <source>
        <dbReference type="EMBL" id="MDQ1098205.1"/>
    </source>
</evidence>
<name>A0ABU0TMC9_9FLAO</name>
<accession>A0ABU0TMC9</accession>
<dbReference type="EMBL" id="JAUTAL010000001">
    <property type="protein sequence ID" value="MDQ1098205.1"/>
    <property type="molecule type" value="Genomic_DNA"/>
</dbReference>
<sequence length="62" mass="7615">MFRNIEKICNRNPFYIFHENVRRTFLQKFSGFSRNQLFIKEIGEKLSIFVNKYLKKLISKKL</sequence>
<evidence type="ECO:0000313" key="2">
    <source>
        <dbReference type="Proteomes" id="UP001225072"/>
    </source>
</evidence>
<protein>
    <submittedName>
        <fullName evidence="1">Uncharacterized protein</fullName>
    </submittedName>
</protein>
<gene>
    <name evidence="1" type="ORF">QE404_003352</name>
</gene>